<reference evidence="2 3" key="1">
    <citation type="submission" date="2014-04" db="EMBL/GenBank/DDBJ databases">
        <authorList>
            <consortium name="DOE Joint Genome Institute"/>
            <person name="Kuo A."/>
            <person name="Kohler A."/>
            <person name="Nagy L.G."/>
            <person name="Floudas D."/>
            <person name="Copeland A."/>
            <person name="Barry K.W."/>
            <person name="Cichocki N."/>
            <person name="Veneault-Fourrey C."/>
            <person name="LaButti K."/>
            <person name="Lindquist E.A."/>
            <person name="Lipzen A."/>
            <person name="Lundell T."/>
            <person name="Morin E."/>
            <person name="Murat C."/>
            <person name="Sun H."/>
            <person name="Tunlid A."/>
            <person name="Henrissat B."/>
            <person name="Grigoriev I.V."/>
            <person name="Hibbett D.S."/>
            <person name="Martin F."/>
            <person name="Nordberg H.P."/>
            <person name="Cantor M.N."/>
            <person name="Hua S.X."/>
        </authorList>
    </citation>
    <scope>NUCLEOTIDE SEQUENCE [LARGE SCALE GENOMIC DNA]</scope>
    <source>
        <strain evidence="2 3">Foug A</strain>
    </source>
</reference>
<evidence type="ECO:0000313" key="2">
    <source>
        <dbReference type="EMBL" id="KIM50619.1"/>
    </source>
</evidence>
<proteinExistence type="predicted"/>
<dbReference type="Proteomes" id="UP000053989">
    <property type="component" value="Unassembled WGS sequence"/>
</dbReference>
<dbReference type="HOGENOM" id="CLU_2005270_0_0_1"/>
<evidence type="ECO:0000313" key="3">
    <source>
        <dbReference type="Proteomes" id="UP000053989"/>
    </source>
</evidence>
<evidence type="ECO:0000256" key="1">
    <source>
        <dbReference type="SAM" id="MobiDB-lite"/>
    </source>
</evidence>
<dbReference type="AlphaFoldDB" id="A0A0C3D2L7"/>
<gene>
    <name evidence="2" type="ORF">SCLCIDRAFT_34125</name>
</gene>
<feature type="region of interest" description="Disordered" evidence="1">
    <location>
        <begin position="95"/>
        <end position="124"/>
    </location>
</feature>
<dbReference type="EMBL" id="KN822366">
    <property type="protein sequence ID" value="KIM50619.1"/>
    <property type="molecule type" value="Genomic_DNA"/>
</dbReference>
<accession>A0A0C3D2L7</accession>
<reference evidence="3" key="2">
    <citation type="submission" date="2015-01" db="EMBL/GenBank/DDBJ databases">
        <title>Evolutionary Origins and Diversification of the Mycorrhizal Mutualists.</title>
        <authorList>
            <consortium name="DOE Joint Genome Institute"/>
            <consortium name="Mycorrhizal Genomics Consortium"/>
            <person name="Kohler A."/>
            <person name="Kuo A."/>
            <person name="Nagy L.G."/>
            <person name="Floudas D."/>
            <person name="Copeland A."/>
            <person name="Barry K.W."/>
            <person name="Cichocki N."/>
            <person name="Veneault-Fourrey C."/>
            <person name="LaButti K."/>
            <person name="Lindquist E.A."/>
            <person name="Lipzen A."/>
            <person name="Lundell T."/>
            <person name="Morin E."/>
            <person name="Murat C."/>
            <person name="Riley R."/>
            <person name="Ohm R."/>
            <person name="Sun H."/>
            <person name="Tunlid A."/>
            <person name="Henrissat B."/>
            <person name="Grigoriev I.V."/>
            <person name="Hibbett D.S."/>
            <person name="Martin F."/>
        </authorList>
    </citation>
    <scope>NUCLEOTIDE SEQUENCE [LARGE SCALE GENOMIC DNA]</scope>
    <source>
        <strain evidence="3">Foug A</strain>
    </source>
</reference>
<name>A0A0C3D2L7_9AGAM</name>
<organism evidence="2 3">
    <name type="scientific">Scleroderma citrinum Foug A</name>
    <dbReference type="NCBI Taxonomy" id="1036808"/>
    <lineage>
        <taxon>Eukaryota</taxon>
        <taxon>Fungi</taxon>
        <taxon>Dikarya</taxon>
        <taxon>Basidiomycota</taxon>
        <taxon>Agaricomycotina</taxon>
        <taxon>Agaricomycetes</taxon>
        <taxon>Agaricomycetidae</taxon>
        <taxon>Boletales</taxon>
        <taxon>Sclerodermatineae</taxon>
        <taxon>Sclerodermataceae</taxon>
        <taxon>Scleroderma</taxon>
    </lineage>
</organism>
<protein>
    <submittedName>
        <fullName evidence="2">Uncharacterized protein</fullName>
    </submittedName>
</protein>
<dbReference type="InParanoid" id="A0A0C3D2L7"/>
<sequence length="124" mass="13899">MEEEMVKYVDSQSHRVVGPSKMVPSASTNLQDPLAPLAPTGTLKRRTTKKDVPASIPVKKEDDDEIVVYGDIPPDTAINERVRRSRRYTSLQAAEYAKWESKRRSQKKASKKVTGQILSSLLSE</sequence>
<keyword evidence="3" id="KW-1185">Reference proteome</keyword>
<feature type="region of interest" description="Disordered" evidence="1">
    <location>
        <begin position="18"/>
        <end position="53"/>
    </location>
</feature>